<dbReference type="AlphaFoldDB" id="A0A3B0NKV7"/>
<feature type="transmembrane region" description="Helical" evidence="1">
    <location>
        <begin position="16"/>
        <end position="36"/>
    </location>
</feature>
<feature type="transmembrane region" description="Helical" evidence="1">
    <location>
        <begin position="293"/>
        <end position="313"/>
    </location>
</feature>
<proteinExistence type="predicted"/>
<gene>
    <name evidence="2" type="ORF">TAT_000357900</name>
    <name evidence="3" type="ORF">TAV_000357800</name>
</gene>
<reference evidence="3" key="1">
    <citation type="submission" date="2018-07" db="EMBL/GenBank/DDBJ databases">
        <authorList>
            <person name="Quirk P.G."/>
            <person name="Krulwich T.A."/>
        </authorList>
    </citation>
    <scope>NUCLEOTIDE SEQUENCE</scope>
    <source>
        <strain evidence="3">Anand</strain>
    </source>
</reference>
<feature type="transmembrane region" description="Helical" evidence="1">
    <location>
        <begin position="145"/>
        <end position="166"/>
    </location>
</feature>
<dbReference type="VEuPathDB" id="PiroplasmaDB:TA10660"/>
<feature type="transmembrane region" description="Helical" evidence="1">
    <location>
        <begin position="325"/>
        <end position="346"/>
    </location>
</feature>
<organism evidence="3">
    <name type="scientific">Theileria annulata</name>
    <dbReference type="NCBI Taxonomy" id="5874"/>
    <lineage>
        <taxon>Eukaryota</taxon>
        <taxon>Sar</taxon>
        <taxon>Alveolata</taxon>
        <taxon>Apicomplexa</taxon>
        <taxon>Aconoidasida</taxon>
        <taxon>Piroplasmida</taxon>
        <taxon>Theileriidae</taxon>
        <taxon>Theileria</taxon>
    </lineage>
</organism>
<accession>A0A3B0NKV7</accession>
<keyword evidence="1" id="KW-0812">Transmembrane</keyword>
<sequence>MTEENNCNNKGFIKEWLPKIIVGAVSFTIFMIIHLINVSSRHIAVAFKVPDYNIGIYFSKLYGIRGISVFFGSLLEYIINYYGFAKRESLSFFSFCIIFFVRFAFLMCLYVSDQLSIHGYTILSLEAFFFGVFQMSYFSLVSHHISIAIVFLDLSSLIITIIQALFDLCMFDEPLMILKSHAWLSILFTLGSVGGWYYYLFHADCTKSHPKDTCPPENKEKESEFKCLNFNKYEYRKDIYKYRGKKRFKHHLNKVLYLFFLLIIAFFFMNILYPGVLPYGLLDRDECHLINLFIPVSLLLGSLSIYLMNTFWCDFNKKYPTSVHVFLILLVPLIFIAIYSIGALHIEEFHARSIKGSRTIVLLLTLSLLFCCNVLQSLSYVGISNYVKKAGVSPETLAVLTFHNLMANVFRYFTSKVAVGYTTCRVENEYALKVFHPTYRMNPIECTCFWVGESCRRAYKDILNDFKLDIDKYV</sequence>
<feature type="transmembrane region" description="Helical" evidence="1">
    <location>
        <begin position="118"/>
        <end position="138"/>
    </location>
</feature>
<dbReference type="EMBL" id="UIVS01000004">
    <property type="protein sequence ID" value="SVP95418.1"/>
    <property type="molecule type" value="Genomic_DNA"/>
</dbReference>
<keyword evidence="1" id="KW-1133">Transmembrane helix</keyword>
<feature type="transmembrane region" description="Helical" evidence="1">
    <location>
        <begin position="181"/>
        <end position="201"/>
    </location>
</feature>
<feature type="transmembrane region" description="Helical" evidence="1">
    <location>
        <begin position="358"/>
        <end position="381"/>
    </location>
</feature>
<feature type="transmembrane region" description="Helical" evidence="1">
    <location>
        <begin position="56"/>
        <end position="78"/>
    </location>
</feature>
<protein>
    <submittedName>
        <fullName evidence="3">Uncharacterized protein</fullName>
    </submittedName>
</protein>
<feature type="transmembrane region" description="Helical" evidence="1">
    <location>
        <begin position="90"/>
        <end position="112"/>
    </location>
</feature>
<feature type="transmembrane region" description="Helical" evidence="1">
    <location>
        <begin position="255"/>
        <end position="273"/>
    </location>
</feature>
<name>A0A3B0NKV7_THEAN</name>
<evidence type="ECO:0000313" key="2">
    <source>
        <dbReference type="EMBL" id="SVP94677.1"/>
    </source>
</evidence>
<evidence type="ECO:0000313" key="3">
    <source>
        <dbReference type="EMBL" id="SVP95418.1"/>
    </source>
</evidence>
<evidence type="ECO:0000256" key="1">
    <source>
        <dbReference type="SAM" id="Phobius"/>
    </source>
</evidence>
<dbReference type="EMBL" id="UIVT01000004">
    <property type="protein sequence ID" value="SVP94677.1"/>
    <property type="molecule type" value="Genomic_DNA"/>
</dbReference>
<keyword evidence="1" id="KW-0472">Membrane</keyword>